<feature type="region of interest" description="Disordered" evidence="1">
    <location>
        <begin position="411"/>
        <end position="467"/>
    </location>
</feature>
<sequence>KQRAAELKDEQLYSQGLERPEGDFCPICTLPIPLPMENHSIFKNCCMKLICHGCSVAAQKRGMSNCAFCRAPPTDNDTDALARIQARVLKKDPAAIYHLGGNYWGGKHGLQNDFRKAVKLWTEAAELGSIDALYNLGVAYESGEGVEKNRAKATEFYKGRPCRDMLRAGTILAILRDKRGTMFMAGIATKEQYAEALKGYQDAVEEMRSHDRDEAKRLRDGRCSYSTNLSNLPALFLDLRTHVCSSSVISRASRGGPQREDVPTPRTTERTESSRPAHPSDSLRRPADVKKDHRGYVERLVLKGVYPDGDARRPARPAELAAGPLAPGKKIPPGDERRPPSQRPAVFPLRSLLTSPSGDGAARPPVSLCQISTSSGPRTTHSSSRTRSPAAARSFTSLIALRGRPGSLCSTLSSPGSLGPFALRARSAVHPPERRPATRPTRPPGRQSEPEGRAAQSAGGKGGARGT</sequence>
<comment type="caution">
    <text evidence="2">The sequence shown here is derived from an EMBL/GenBank/DDBJ whole genome shotgun (WGS) entry which is preliminary data.</text>
</comment>
<feature type="non-terminal residue" evidence="2">
    <location>
        <position position="1"/>
    </location>
</feature>
<dbReference type="PANTHER" id="PTHR43628">
    <property type="entry name" value="ACTIVATOR OF C KINASE PROTEIN 1-RELATED"/>
    <property type="match status" value="1"/>
</dbReference>
<dbReference type="PANTHER" id="PTHR43628:SF1">
    <property type="entry name" value="CHITIN SYNTHASE REGULATORY FACTOR 2-RELATED"/>
    <property type="match status" value="1"/>
</dbReference>
<feature type="compositionally biased region" description="Low complexity" evidence="1">
    <location>
        <begin position="372"/>
        <end position="391"/>
    </location>
</feature>
<organism evidence="2 3">
    <name type="scientific">Thalassiosira oceanica</name>
    <name type="common">Marine diatom</name>
    <dbReference type="NCBI Taxonomy" id="159749"/>
    <lineage>
        <taxon>Eukaryota</taxon>
        <taxon>Sar</taxon>
        <taxon>Stramenopiles</taxon>
        <taxon>Ochrophyta</taxon>
        <taxon>Bacillariophyta</taxon>
        <taxon>Coscinodiscophyceae</taxon>
        <taxon>Thalassiosirophycidae</taxon>
        <taxon>Thalassiosirales</taxon>
        <taxon>Thalassiosiraceae</taxon>
        <taxon>Thalassiosira</taxon>
    </lineage>
</organism>
<dbReference type="InterPro" id="IPR011990">
    <property type="entry name" value="TPR-like_helical_dom_sf"/>
</dbReference>
<evidence type="ECO:0000313" key="2">
    <source>
        <dbReference type="EMBL" id="EJK64208.1"/>
    </source>
</evidence>
<dbReference type="InterPro" id="IPR052945">
    <property type="entry name" value="Mitotic_Regulator"/>
</dbReference>
<gene>
    <name evidence="2" type="ORF">THAOC_15081</name>
</gene>
<evidence type="ECO:0000256" key="1">
    <source>
        <dbReference type="SAM" id="MobiDB-lite"/>
    </source>
</evidence>
<dbReference type="InterPro" id="IPR006597">
    <property type="entry name" value="Sel1-like"/>
</dbReference>
<feature type="region of interest" description="Disordered" evidence="1">
    <location>
        <begin position="307"/>
        <end position="391"/>
    </location>
</feature>
<dbReference type="SUPFAM" id="SSF81901">
    <property type="entry name" value="HCP-like"/>
    <property type="match status" value="1"/>
</dbReference>
<feature type="compositionally biased region" description="Low complexity" evidence="1">
    <location>
        <begin position="317"/>
        <end position="328"/>
    </location>
</feature>
<dbReference type="Pfam" id="PF08238">
    <property type="entry name" value="Sel1"/>
    <property type="match status" value="2"/>
</dbReference>
<dbReference type="SMART" id="SM00671">
    <property type="entry name" value="SEL1"/>
    <property type="match status" value="2"/>
</dbReference>
<name>K0SDS4_THAOC</name>
<dbReference type="OrthoDB" id="2384430at2759"/>
<evidence type="ECO:0000313" key="3">
    <source>
        <dbReference type="Proteomes" id="UP000266841"/>
    </source>
</evidence>
<accession>K0SDS4</accession>
<proteinExistence type="predicted"/>
<dbReference type="EMBL" id="AGNL01017524">
    <property type="protein sequence ID" value="EJK64208.1"/>
    <property type="molecule type" value="Genomic_DNA"/>
</dbReference>
<reference evidence="2 3" key="1">
    <citation type="journal article" date="2012" name="Genome Biol.">
        <title>Genome and low-iron response of an oceanic diatom adapted to chronic iron limitation.</title>
        <authorList>
            <person name="Lommer M."/>
            <person name="Specht M."/>
            <person name="Roy A.S."/>
            <person name="Kraemer L."/>
            <person name="Andreson R."/>
            <person name="Gutowska M.A."/>
            <person name="Wolf J."/>
            <person name="Bergner S.V."/>
            <person name="Schilhabel M.B."/>
            <person name="Klostermeier U.C."/>
            <person name="Beiko R.G."/>
            <person name="Rosenstiel P."/>
            <person name="Hippler M."/>
            <person name="Laroche J."/>
        </authorList>
    </citation>
    <scope>NUCLEOTIDE SEQUENCE [LARGE SCALE GENOMIC DNA]</scope>
    <source>
        <strain evidence="2 3">CCMP1005</strain>
    </source>
</reference>
<dbReference type="AlphaFoldDB" id="K0SDS4"/>
<feature type="region of interest" description="Disordered" evidence="1">
    <location>
        <begin position="248"/>
        <end position="292"/>
    </location>
</feature>
<dbReference type="Proteomes" id="UP000266841">
    <property type="component" value="Unassembled WGS sequence"/>
</dbReference>
<feature type="compositionally biased region" description="Basic and acidic residues" evidence="1">
    <location>
        <begin position="257"/>
        <end position="275"/>
    </location>
</feature>
<feature type="compositionally biased region" description="Basic and acidic residues" evidence="1">
    <location>
        <begin position="281"/>
        <end position="292"/>
    </location>
</feature>
<dbReference type="Gene3D" id="1.25.40.10">
    <property type="entry name" value="Tetratricopeptide repeat domain"/>
    <property type="match status" value="1"/>
</dbReference>
<dbReference type="eggNOG" id="ENOG502RZ2E">
    <property type="taxonomic scope" value="Eukaryota"/>
</dbReference>
<keyword evidence="3" id="KW-1185">Reference proteome</keyword>
<protein>
    <recommendedName>
        <fullName evidence="4">RING-type domain-containing protein</fullName>
    </recommendedName>
</protein>
<evidence type="ECO:0008006" key="4">
    <source>
        <dbReference type="Google" id="ProtNLM"/>
    </source>
</evidence>